<organism evidence="1 2">
    <name type="scientific">Corchorus capsularis</name>
    <name type="common">Jute</name>
    <dbReference type="NCBI Taxonomy" id="210143"/>
    <lineage>
        <taxon>Eukaryota</taxon>
        <taxon>Viridiplantae</taxon>
        <taxon>Streptophyta</taxon>
        <taxon>Embryophyta</taxon>
        <taxon>Tracheophyta</taxon>
        <taxon>Spermatophyta</taxon>
        <taxon>Magnoliopsida</taxon>
        <taxon>eudicotyledons</taxon>
        <taxon>Gunneridae</taxon>
        <taxon>Pentapetalae</taxon>
        <taxon>rosids</taxon>
        <taxon>malvids</taxon>
        <taxon>Malvales</taxon>
        <taxon>Malvaceae</taxon>
        <taxon>Grewioideae</taxon>
        <taxon>Apeibeae</taxon>
        <taxon>Corchorus</taxon>
    </lineage>
</organism>
<reference evidence="1 2" key="1">
    <citation type="submission" date="2013-09" db="EMBL/GenBank/DDBJ databases">
        <title>Corchorus capsularis genome sequencing.</title>
        <authorList>
            <person name="Alam M."/>
            <person name="Haque M.S."/>
            <person name="Islam M.S."/>
            <person name="Emdad E.M."/>
            <person name="Islam M.M."/>
            <person name="Ahmed B."/>
            <person name="Halim A."/>
            <person name="Hossen Q.M.M."/>
            <person name="Hossain M.Z."/>
            <person name="Ahmed R."/>
            <person name="Khan M.M."/>
            <person name="Islam R."/>
            <person name="Rashid M.M."/>
            <person name="Khan S.A."/>
            <person name="Rahman M.S."/>
            <person name="Alam M."/>
        </authorList>
    </citation>
    <scope>NUCLEOTIDE SEQUENCE [LARGE SCALE GENOMIC DNA]</scope>
    <source>
        <strain evidence="2">cv. CVL-1</strain>
        <tissue evidence="1">Whole seedling</tissue>
    </source>
</reference>
<proteinExistence type="predicted"/>
<dbReference type="EMBL" id="AWWV01012124">
    <property type="protein sequence ID" value="OMO68980.1"/>
    <property type="molecule type" value="Genomic_DNA"/>
</dbReference>
<accession>A0A1R3HF59</accession>
<sequence>MADGCAQLGIACVARSKEGFASNGKGYGNGWRFIFIFVQPINIGRDFGQRIGLAIVETKRNFLAYKALSKEF</sequence>
<dbReference type="Proteomes" id="UP000188268">
    <property type="component" value="Unassembled WGS sequence"/>
</dbReference>
<comment type="caution">
    <text evidence="1">The sequence shown here is derived from an EMBL/GenBank/DDBJ whole genome shotgun (WGS) entry which is preliminary data.</text>
</comment>
<evidence type="ECO:0000313" key="2">
    <source>
        <dbReference type="Proteomes" id="UP000188268"/>
    </source>
</evidence>
<evidence type="ECO:0000313" key="1">
    <source>
        <dbReference type="EMBL" id="OMO68980.1"/>
    </source>
</evidence>
<name>A0A1R3HF59_COCAP</name>
<keyword evidence="2" id="KW-1185">Reference proteome</keyword>
<dbReference type="Gramene" id="OMO68980">
    <property type="protein sequence ID" value="OMO68980"/>
    <property type="gene ID" value="CCACVL1_19725"/>
</dbReference>
<protein>
    <submittedName>
        <fullName evidence="1">Uncharacterized protein</fullName>
    </submittedName>
</protein>
<dbReference type="AlphaFoldDB" id="A0A1R3HF59"/>
<gene>
    <name evidence="1" type="ORF">CCACVL1_19725</name>
</gene>